<dbReference type="GeneID" id="62682369"/>
<dbReference type="GO" id="GO:0006310">
    <property type="term" value="P:DNA recombination"/>
    <property type="evidence" value="ECO:0007669"/>
    <property type="project" value="UniProtKB-KW"/>
</dbReference>
<keyword evidence="2" id="KW-0963">Cytoplasm</keyword>
<dbReference type="GO" id="GO:0003690">
    <property type="term" value="F:double-stranded DNA binding"/>
    <property type="evidence" value="ECO:0007669"/>
    <property type="project" value="TreeGrafter"/>
</dbReference>
<name>A0A6J4EG58_9CAUD</name>
<reference evidence="4 5" key="1">
    <citation type="submission" date="2020-06" db="EMBL/GenBank/DDBJ databases">
        <title>Complete Genome Sequence of Salmonella phage SAP012.</title>
        <authorList>
            <person name="Shahin K."/>
            <person name="Soleimani-Delfan A."/>
            <person name="Barazandeh M."/>
            <person name="Komijani Majid."/>
            <person name="Bao H."/>
            <person name="Zhang L."/>
            <person name="Wang R."/>
        </authorList>
    </citation>
    <scope>NUCLEOTIDE SEQUENCE [LARGE SCALE GENOMIC DNA]</scope>
</reference>
<sequence>MKVKGYDKVIAMHLGKMFDAVNEDGSNMTMLHRMLLNLPNLSETAVTKIATNGFSKVLKEHDIFDPFESQYMRYGFAPYGEELGNVFALAIPGTKAITFRVEKRERVLPAISVRRATEERMAKLIAKEVDGFKPTRKDWAQMKDEVQAEMLKTAPIRPTMINMTLDVPYLYIHTSSAKVAEDCTAMLRKALGSLPVEHALADEYTLQHFMGSVIKGEYSNIDGENFAHVKHIDGDDVKLKDIDIENNDILTDLLASAYTARAITMAVDTDIAGIGSVSFKLSDKAIITDLHIGEADIDAHYEATLDRYGTDGGQFMTMMANLFQLVTSLKAVMGIFDEHGQLAEFTREFDDPDDIMSDEDEDDEEV</sequence>
<evidence type="ECO:0000256" key="2">
    <source>
        <dbReference type="ARBA" id="ARBA00022490"/>
    </source>
</evidence>
<dbReference type="EMBL" id="LC553736">
    <property type="protein sequence ID" value="BCG45180.1"/>
    <property type="molecule type" value="Genomic_DNA"/>
</dbReference>
<dbReference type="PANTHER" id="PTHR38103">
    <property type="entry name" value="RECOMBINATION-ASSOCIATED PROTEIN RDGC"/>
    <property type="match status" value="1"/>
</dbReference>
<dbReference type="InterPro" id="IPR007476">
    <property type="entry name" value="RdgC"/>
</dbReference>
<protein>
    <submittedName>
        <fullName evidence="4">Putative recombination-associated protein RdgC</fullName>
    </submittedName>
</protein>
<dbReference type="Pfam" id="PF04381">
    <property type="entry name" value="RdgC"/>
    <property type="match status" value="1"/>
</dbReference>
<evidence type="ECO:0000313" key="4">
    <source>
        <dbReference type="EMBL" id="BCG45180.1"/>
    </source>
</evidence>
<organism evidence="4 5">
    <name type="scientific">Salmonella phage SAP012</name>
    <dbReference type="NCBI Taxonomy" id="2742114"/>
    <lineage>
        <taxon>Viruses</taxon>
        <taxon>Duplodnaviria</taxon>
        <taxon>Heunggongvirae</taxon>
        <taxon>Uroviricota</taxon>
        <taxon>Caudoviricetes</taxon>
        <taxon>Casjensviridae</taxon>
        <taxon>Zhonglingvirus</taxon>
        <taxon>Zhonglingvirus SAP012</taxon>
    </lineage>
</organism>
<evidence type="ECO:0000256" key="3">
    <source>
        <dbReference type="ARBA" id="ARBA00023172"/>
    </source>
</evidence>
<accession>A0A6J4EG58</accession>
<dbReference type="GO" id="GO:0009295">
    <property type="term" value="C:nucleoid"/>
    <property type="evidence" value="ECO:0007669"/>
    <property type="project" value="UniProtKB-SubCell"/>
</dbReference>
<dbReference type="KEGG" id="vg:62682369"/>
<evidence type="ECO:0000256" key="1">
    <source>
        <dbReference type="ARBA" id="ARBA00004453"/>
    </source>
</evidence>
<evidence type="ECO:0000313" key="5">
    <source>
        <dbReference type="Proteomes" id="UP000505247"/>
    </source>
</evidence>
<comment type="subcellular location">
    <subcellularLocation>
        <location evidence="1">Cytoplasm</location>
        <location evidence="1">Nucleoid</location>
    </subcellularLocation>
</comment>
<dbReference type="RefSeq" id="YP_009999737.1">
    <property type="nucleotide sequence ID" value="NC_053008.1"/>
</dbReference>
<dbReference type="Proteomes" id="UP000505247">
    <property type="component" value="Segment"/>
</dbReference>
<keyword evidence="3" id="KW-0233">DNA recombination</keyword>
<dbReference type="GO" id="GO:0000018">
    <property type="term" value="P:regulation of DNA recombination"/>
    <property type="evidence" value="ECO:0007669"/>
    <property type="project" value="TreeGrafter"/>
</dbReference>
<dbReference type="PANTHER" id="PTHR38103:SF1">
    <property type="entry name" value="RECOMBINATION-ASSOCIATED PROTEIN RDGC"/>
    <property type="match status" value="1"/>
</dbReference>
<proteinExistence type="predicted"/>
<keyword evidence="5" id="KW-1185">Reference proteome</keyword>